<sequence>MPNTTIPIDAGKSWDEEYDITMHKDERGNVPISMHTETERDAPSKPTKDANPDIPMHYQSRSIQKHKDPSTLSIKEELESFITNKVFTMWKR</sequence>
<proteinExistence type="predicted"/>
<feature type="region of interest" description="Disordered" evidence="1">
    <location>
        <begin position="25"/>
        <end position="69"/>
    </location>
</feature>
<reference evidence="2 3" key="1">
    <citation type="submission" date="2023-08" db="EMBL/GenBank/DDBJ databases">
        <authorList>
            <person name="Palmer J.M."/>
        </authorList>
    </citation>
    <scope>NUCLEOTIDE SEQUENCE [LARGE SCALE GENOMIC DNA]</scope>
    <source>
        <strain evidence="2 3">TWF481</strain>
    </source>
</reference>
<evidence type="ECO:0000256" key="1">
    <source>
        <dbReference type="SAM" id="MobiDB-lite"/>
    </source>
</evidence>
<comment type="caution">
    <text evidence="2">The sequence shown here is derived from an EMBL/GenBank/DDBJ whole genome shotgun (WGS) entry which is preliminary data.</text>
</comment>
<feature type="compositionally biased region" description="Basic and acidic residues" evidence="1">
    <location>
        <begin position="36"/>
        <end position="51"/>
    </location>
</feature>
<protein>
    <submittedName>
        <fullName evidence="2">Uncharacterized protein</fullName>
    </submittedName>
</protein>
<gene>
    <name evidence="2" type="ORF">TWF481_002885</name>
</gene>
<keyword evidence="3" id="KW-1185">Reference proteome</keyword>
<evidence type="ECO:0000313" key="3">
    <source>
        <dbReference type="Proteomes" id="UP001370758"/>
    </source>
</evidence>
<dbReference type="EMBL" id="JAVHJL010000012">
    <property type="protein sequence ID" value="KAK6495840.1"/>
    <property type="molecule type" value="Genomic_DNA"/>
</dbReference>
<organism evidence="2 3">
    <name type="scientific">Arthrobotrys musiformis</name>
    <dbReference type="NCBI Taxonomy" id="47236"/>
    <lineage>
        <taxon>Eukaryota</taxon>
        <taxon>Fungi</taxon>
        <taxon>Dikarya</taxon>
        <taxon>Ascomycota</taxon>
        <taxon>Pezizomycotina</taxon>
        <taxon>Orbiliomycetes</taxon>
        <taxon>Orbiliales</taxon>
        <taxon>Orbiliaceae</taxon>
        <taxon>Arthrobotrys</taxon>
    </lineage>
</organism>
<evidence type="ECO:0000313" key="2">
    <source>
        <dbReference type="EMBL" id="KAK6495840.1"/>
    </source>
</evidence>
<accession>A0AAV9VRN4</accession>
<dbReference type="Proteomes" id="UP001370758">
    <property type="component" value="Unassembled WGS sequence"/>
</dbReference>
<dbReference type="AlphaFoldDB" id="A0AAV9VRN4"/>
<name>A0AAV9VRN4_9PEZI</name>